<dbReference type="GO" id="GO:0006397">
    <property type="term" value="P:mRNA processing"/>
    <property type="evidence" value="ECO:0007669"/>
    <property type="project" value="UniProtKB-KW"/>
</dbReference>
<dbReference type="Gene3D" id="1.10.287.3700">
    <property type="match status" value="1"/>
</dbReference>
<dbReference type="InterPro" id="IPR011009">
    <property type="entry name" value="Kinase-like_dom_sf"/>
</dbReference>
<evidence type="ECO:0000256" key="6">
    <source>
        <dbReference type="ARBA" id="ARBA00023054"/>
    </source>
</evidence>
<gene>
    <name evidence="9" type="ORF">AC631_04938</name>
</gene>
<dbReference type="Gene3D" id="1.20.5.5160">
    <property type="match status" value="1"/>
</dbReference>
<evidence type="ECO:0000256" key="3">
    <source>
        <dbReference type="ARBA" id="ARBA00022664"/>
    </source>
</evidence>
<dbReference type="Proteomes" id="UP000054251">
    <property type="component" value="Unassembled WGS sequence"/>
</dbReference>
<comment type="subcellular location">
    <subcellularLocation>
        <location evidence="1">Cytoplasm</location>
    </subcellularLocation>
</comment>
<dbReference type="PROSITE" id="PS50011">
    <property type="entry name" value="PROTEIN_KINASE_DOM"/>
    <property type="match status" value="1"/>
</dbReference>
<evidence type="ECO:0000256" key="7">
    <source>
        <dbReference type="SAM" id="MobiDB-lite"/>
    </source>
</evidence>
<dbReference type="GO" id="GO:0000289">
    <property type="term" value="P:nuclear-transcribed mRNA poly(A) tail shortening"/>
    <property type="evidence" value="ECO:0007669"/>
    <property type="project" value="InterPro"/>
</dbReference>
<dbReference type="InterPro" id="IPR000719">
    <property type="entry name" value="Prot_kinase_dom"/>
</dbReference>
<dbReference type="GO" id="GO:0000932">
    <property type="term" value="C:P-body"/>
    <property type="evidence" value="ECO:0007669"/>
    <property type="project" value="TreeGrafter"/>
</dbReference>
<dbReference type="InterPro" id="IPR041332">
    <property type="entry name" value="Pan3_CK"/>
</dbReference>
<keyword evidence="4" id="KW-0547">Nucleotide-binding</keyword>
<protein>
    <recommendedName>
        <fullName evidence="8">Protein kinase domain-containing protein</fullName>
    </recommendedName>
</protein>
<reference evidence="9 10" key="1">
    <citation type="submission" date="2015-11" db="EMBL/GenBank/DDBJ databases">
        <title>The genome of Debaryomyces fabryi.</title>
        <authorList>
            <person name="Tafer H."/>
            <person name="Lopandic K."/>
        </authorList>
    </citation>
    <scope>NUCLEOTIDE SEQUENCE [LARGE SCALE GENOMIC DNA]</scope>
    <source>
        <strain evidence="9 10">CBS 789</strain>
    </source>
</reference>
<dbReference type="Gene3D" id="1.10.510.10">
    <property type="entry name" value="Transferase(Phosphotransferase) domain 1"/>
    <property type="match status" value="1"/>
</dbReference>
<keyword evidence="3" id="KW-0507">mRNA processing</keyword>
<accession>A0A0V1PST5</accession>
<feature type="region of interest" description="Disordered" evidence="7">
    <location>
        <begin position="49"/>
        <end position="71"/>
    </location>
</feature>
<feature type="non-terminal residue" evidence="9">
    <location>
        <position position="546"/>
    </location>
</feature>
<dbReference type="RefSeq" id="XP_015465393.1">
    <property type="nucleotide sequence ID" value="XM_015613767.1"/>
</dbReference>
<dbReference type="GO" id="GO:0031251">
    <property type="term" value="C:PAN complex"/>
    <property type="evidence" value="ECO:0007669"/>
    <property type="project" value="InterPro"/>
</dbReference>
<dbReference type="GO" id="GO:0008143">
    <property type="term" value="F:poly(A) binding"/>
    <property type="evidence" value="ECO:0007669"/>
    <property type="project" value="TreeGrafter"/>
</dbReference>
<dbReference type="PANTHER" id="PTHR12272">
    <property type="entry name" value="DEADENYLATION COMPLEX SUBUNIT PAN3"/>
    <property type="match status" value="1"/>
</dbReference>
<dbReference type="SUPFAM" id="SSF56112">
    <property type="entry name" value="Protein kinase-like (PK-like)"/>
    <property type="match status" value="1"/>
</dbReference>
<dbReference type="AlphaFoldDB" id="A0A0V1PST5"/>
<dbReference type="InterPro" id="IPR030844">
    <property type="entry name" value="PAN3"/>
</dbReference>
<evidence type="ECO:0000256" key="4">
    <source>
        <dbReference type="ARBA" id="ARBA00022741"/>
    </source>
</evidence>
<dbReference type="OrthoDB" id="204958at2759"/>
<keyword evidence="5" id="KW-0067">ATP-binding</keyword>
<proteinExistence type="predicted"/>
<feature type="domain" description="Protein kinase" evidence="8">
    <location>
        <begin position="217"/>
        <end position="472"/>
    </location>
</feature>
<evidence type="ECO:0000256" key="2">
    <source>
        <dbReference type="ARBA" id="ARBA00022490"/>
    </source>
</evidence>
<dbReference type="Pfam" id="PF18101">
    <property type="entry name" value="Pan3_CK"/>
    <property type="match status" value="1"/>
</dbReference>
<sequence>MKKKFNFNTPSFQPSNVPNLTNKFSNLSPNLKEIPVFVPSGGMSNTDSGGINEPEMNESATPSKKFNASTPSFMPSNPYISTNDQISAPSPVMAQSVTAPGAKANGNIQHNPYLPGNSGTPQPTSAVAAPNSADVFFQQPASSYPLQYHLYAPAPPPRLTIPLPPHEINVNLMFIPNDLRETLLKRNEATLQTLPRSNLPDHVNIYHSLVPIDTSFENISKVYGLPSFVYKVFSNVDGNPYALRKIDIQSVLRITNELPFKNIKKWKSVKCANIIQLQEAFTSMAFGGSYSTLIVTYDYFPNSNTLQEQHINRRLGGKLEPITEELLWNYVIEITNALINIHENNLAARSALDLSKILVTNKNRIRLGGVGISDILNYEDDEEQINQKGLETFRHELQQEDIKKFGKLILDLAALCLPNNVRNNEPKDLINLLKTSNTVNFSGEFINLLSDLNTNTSDLHEFNRNHLSRKILNFCSNLQDLQDFMESQLSTELENARVFRLITKLNFIIDRPEYENDPNWQENGNKYIIKLFRDYIFFQYDEFGKP</sequence>
<evidence type="ECO:0000256" key="5">
    <source>
        <dbReference type="ARBA" id="ARBA00022840"/>
    </source>
</evidence>
<name>A0A0V1PST5_9ASCO</name>
<dbReference type="GO" id="GO:0005524">
    <property type="term" value="F:ATP binding"/>
    <property type="evidence" value="ECO:0007669"/>
    <property type="project" value="UniProtKB-KW"/>
</dbReference>
<feature type="compositionally biased region" description="Polar residues" evidence="7">
    <location>
        <begin position="58"/>
        <end position="71"/>
    </location>
</feature>
<evidence type="ECO:0000256" key="1">
    <source>
        <dbReference type="ARBA" id="ARBA00004496"/>
    </source>
</evidence>
<evidence type="ECO:0000259" key="8">
    <source>
        <dbReference type="PROSITE" id="PS50011"/>
    </source>
</evidence>
<dbReference type="PANTHER" id="PTHR12272:SF11">
    <property type="entry name" value="PAN2-PAN3 DEADENYLATION COMPLEX SUBUNIT PAN3"/>
    <property type="match status" value="1"/>
</dbReference>
<keyword evidence="6" id="KW-0175">Coiled coil</keyword>
<comment type="caution">
    <text evidence="9">The sequence shown here is derived from an EMBL/GenBank/DDBJ whole genome shotgun (WGS) entry which is preliminary data.</text>
</comment>
<dbReference type="EMBL" id="LMYN01000155">
    <property type="protein sequence ID" value="KRZ99290.1"/>
    <property type="molecule type" value="Genomic_DNA"/>
</dbReference>
<keyword evidence="10" id="KW-1185">Reference proteome</keyword>
<keyword evidence="2" id="KW-0963">Cytoplasm</keyword>
<organism evidence="9 10">
    <name type="scientific">Debaryomyces fabryi</name>
    <dbReference type="NCBI Taxonomy" id="58627"/>
    <lineage>
        <taxon>Eukaryota</taxon>
        <taxon>Fungi</taxon>
        <taxon>Dikarya</taxon>
        <taxon>Ascomycota</taxon>
        <taxon>Saccharomycotina</taxon>
        <taxon>Pichiomycetes</taxon>
        <taxon>Debaryomycetaceae</taxon>
        <taxon>Debaryomyces</taxon>
    </lineage>
</organism>
<dbReference type="GeneID" id="26841947"/>
<dbReference type="GO" id="GO:0004672">
    <property type="term" value="F:protein kinase activity"/>
    <property type="evidence" value="ECO:0007669"/>
    <property type="project" value="InterPro"/>
</dbReference>
<evidence type="ECO:0000313" key="9">
    <source>
        <dbReference type="EMBL" id="KRZ99290.1"/>
    </source>
</evidence>
<feature type="region of interest" description="Disordered" evidence="7">
    <location>
        <begin position="104"/>
        <end position="126"/>
    </location>
</feature>
<evidence type="ECO:0000313" key="10">
    <source>
        <dbReference type="Proteomes" id="UP000054251"/>
    </source>
</evidence>